<gene>
    <name evidence="6" type="primary">leuC</name>
    <name evidence="8" type="ORF">SAMN00808754_0853</name>
</gene>
<dbReference type="PRINTS" id="PR00415">
    <property type="entry name" value="ACONITASE"/>
</dbReference>
<dbReference type="InterPro" id="IPR033941">
    <property type="entry name" value="IPMI_cat"/>
</dbReference>
<keyword evidence="2 6" id="KW-0479">Metal-binding</keyword>
<dbReference type="AlphaFoldDB" id="A0A1W1VJH5"/>
<keyword evidence="9" id="KW-1185">Reference proteome</keyword>
<comment type="catalytic activity">
    <reaction evidence="6">
        <text>(2R,3S)-3-isopropylmalate = (2S)-2-isopropylmalate</text>
        <dbReference type="Rhea" id="RHEA:32287"/>
        <dbReference type="ChEBI" id="CHEBI:1178"/>
        <dbReference type="ChEBI" id="CHEBI:35121"/>
        <dbReference type="EC" id="4.2.1.33"/>
    </reaction>
</comment>
<dbReference type="NCBIfam" id="TIGR02083">
    <property type="entry name" value="LEU2"/>
    <property type="match status" value="1"/>
</dbReference>
<dbReference type="GO" id="GO:0003861">
    <property type="term" value="F:3-isopropylmalate dehydratase activity"/>
    <property type="evidence" value="ECO:0007669"/>
    <property type="project" value="UniProtKB-UniRule"/>
</dbReference>
<dbReference type="InterPro" id="IPR015931">
    <property type="entry name" value="Acnase/IPM_dHydase_lsu_aba_1/3"/>
</dbReference>
<protein>
    <recommendedName>
        <fullName evidence="6">3-isopropylmalate dehydratase large subunit</fullName>
        <ecNumber evidence="6">4.2.1.33</ecNumber>
    </recommendedName>
    <alternativeName>
        <fullName evidence="6">Alpha-IPM isomerase</fullName>
        <shortName evidence="6">IPMI</shortName>
    </alternativeName>
    <alternativeName>
        <fullName evidence="6">Isopropylmalate isomerase</fullName>
    </alternativeName>
</protein>
<evidence type="ECO:0000256" key="1">
    <source>
        <dbReference type="ARBA" id="ARBA00022485"/>
    </source>
</evidence>
<dbReference type="NCBIfam" id="TIGR02086">
    <property type="entry name" value="IPMI_arch"/>
    <property type="match status" value="1"/>
</dbReference>
<evidence type="ECO:0000259" key="7">
    <source>
        <dbReference type="Pfam" id="PF00330"/>
    </source>
</evidence>
<evidence type="ECO:0000313" key="9">
    <source>
        <dbReference type="Proteomes" id="UP000192569"/>
    </source>
</evidence>
<feature type="binding site" evidence="6">
    <location>
        <position position="362"/>
    </location>
    <ligand>
        <name>[4Fe-4S] cluster</name>
        <dbReference type="ChEBI" id="CHEBI:49883"/>
    </ligand>
</feature>
<keyword evidence="6" id="KW-0100">Branched-chain amino acid biosynthesis</keyword>
<evidence type="ECO:0000256" key="6">
    <source>
        <dbReference type="HAMAP-Rule" id="MF_01027"/>
    </source>
</evidence>
<comment type="pathway">
    <text evidence="6">Amino-acid biosynthesis; L-leucine biosynthesis; L-leucine from 3-methyl-2-oxobutanoate: step 2/4.</text>
</comment>
<dbReference type="PANTHER" id="PTHR43822">
    <property type="entry name" value="HOMOACONITASE, MITOCHONDRIAL-RELATED"/>
    <property type="match status" value="1"/>
</dbReference>
<dbReference type="STRING" id="698762.SAMN00808754_0853"/>
<evidence type="ECO:0000256" key="4">
    <source>
        <dbReference type="ARBA" id="ARBA00023014"/>
    </source>
</evidence>
<evidence type="ECO:0000256" key="5">
    <source>
        <dbReference type="ARBA" id="ARBA00023239"/>
    </source>
</evidence>
<dbReference type="InterPro" id="IPR036008">
    <property type="entry name" value="Aconitase_4Fe-4S_dom"/>
</dbReference>
<dbReference type="Gene3D" id="3.30.499.10">
    <property type="entry name" value="Aconitase, domain 3"/>
    <property type="match status" value="2"/>
</dbReference>
<dbReference type="InterPro" id="IPR011823">
    <property type="entry name" value="IsopropMal_deHydtase_lsu_bac"/>
</dbReference>
<dbReference type="InterPro" id="IPR050067">
    <property type="entry name" value="IPM_dehydratase_rel_enz"/>
</dbReference>
<feature type="domain" description="Aconitase/3-isopropylmalate dehydratase large subunit alpha/beta/alpha" evidence="7">
    <location>
        <begin position="7"/>
        <end position="285"/>
    </location>
</feature>
<dbReference type="InterPro" id="IPR011826">
    <property type="entry name" value="HAcnase/IPMdehydase_lsu_prok"/>
</dbReference>
<keyword evidence="5 6" id="KW-0456">Lyase</keyword>
<keyword evidence="4 6" id="KW-0411">Iron-sulfur</keyword>
<comment type="subunit">
    <text evidence="6">Heterodimer of LeuC and LeuD.</text>
</comment>
<comment type="cofactor">
    <cofactor evidence="6">
        <name>[4Fe-4S] cluster</name>
        <dbReference type="ChEBI" id="CHEBI:49883"/>
    </cofactor>
    <text evidence="6">Binds 1 [4Fe-4S] cluster per subunit.</text>
</comment>
<evidence type="ECO:0000256" key="2">
    <source>
        <dbReference type="ARBA" id="ARBA00022723"/>
    </source>
</evidence>
<feature type="binding site" evidence="6">
    <location>
        <position position="299"/>
    </location>
    <ligand>
        <name>[4Fe-4S] cluster</name>
        <dbReference type="ChEBI" id="CHEBI:49883"/>
    </ligand>
</feature>
<name>A0A1W1VJH5_9FIRM</name>
<dbReference type="RefSeq" id="WP_084664348.1">
    <property type="nucleotide sequence ID" value="NZ_LT838272.1"/>
</dbReference>
<dbReference type="OrthoDB" id="9764318at2"/>
<dbReference type="PROSITE" id="PS00450">
    <property type="entry name" value="ACONITASE_1"/>
    <property type="match status" value="1"/>
</dbReference>
<feature type="binding site" evidence="6">
    <location>
        <position position="359"/>
    </location>
    <ligand>
        <name>[4Fe-4S] cluster</name>
        <dbReference type="ChEBI" id="CHEBI:49883"/>
    </ligand>
</feature>
<dbReference type="PANTHER" id="PTHR43822:SF16">
    <property type="entry name" value="3-ISOPROPYLMALATE DEHYDRATASE LARGE SUBUNIT 2"/>
    <property type="match status" value="1"/>
</dbReference>
<dbReference type="NCBIfam" id="TIGR01343">
    <property type="entry name" value="hacA_fam"/>
    <property type="match status" value="1"/>
</dbReference>
<dbReference type="InterPro" id="IPR006251">
    <property type="entry name" value="Homoacnase/IPMdehydase_lsu"/>
</dbReference>
<evidence type="ECO:0000256" key="3">
    <source>
        <dbReference type="ARBA" id="ARBA00023004"/>
    </source>
</evidence>
<dbReference type="PROSITE" id="PS01244">
    <property type="entry name" value="ACONITASE_2"/>
    <property type="match status" value="1"/>
</dbReference>
<dbReference type="GO" id="GO:0009098">
    <property type="term" value="P:L-leucine biosynthetic process"/>
    <property type="evidence" value="ECO:0007669"/>
    <property type="project" value="UniProtKB-UniRule"/>
</dbReference>
<keyword evidence="6" id="KW-0028">Amino-acid biosynthesis</keyword>
<dbReference type="InterPro" id="IPR001030">
    <property type="entry name" value="Acoase/IPM_deHydtase_lsu_aba"/>
</dbReference>
<dbReference type="CDD" id="cd01583">
    <property type="entry name" value="IPMI"/>
    <property type="match status" value="1"/>
</dbReference>
<organism evidence="8 9">
    <name type="scientific">Thermanaeromonas toyohensis ToBE</name>
    <dbReference type="NCBI Taxonomy" id="698762"/>
    <lineage>
        <taxon>Bacteria</taxon>
        <taxon>Bacillati</taxon>
        <taxon>Bacillota</taxon>
        <taxon>Clostridia</taxon>
        <taxon>Neomoorellales</taxon>
        <taxon>Neomoorellaceae</taxon>
        <taxon>Thermanaeromonas</taxon>
    </lineage>
</organism>
<keyword evidence="3 6" id="KW-0408">Iron</keyword>
<dbReference type="UniPathway" id="UPA00048">
    <property type="reaction ID" value="UER00071"/>
</dbReference>
<comment type="function">
    <text evidence="6">Catalyzes the isomerization between 2-isopropylmalate and 3-isopropylmalate, via the formation of 2-isopropylmaleate.</text>
</comment>
<dbReference type="EMBL" id="LT838272">
    <property type="protein sequence ID" value="SMB93433.1"/>
    <property type="molecule type" value="Genomic_DNA"/>
</dbReference>
<dbReference type="GO" id="GO:0046872">
    <property type="term" value="F:metal ion binding"/>
    <property type="evidence" value="ECO:0007669"/>
    <property type="project" value="UniProtKB-KW"/>
</dbReference>
<evidence type="ECO:0000313" key="8">
    <source>
        <dbReference type="EMBL" id="SMB93433.1"/>
    </source>
</evidence>
<keyword evidence="6" id="KW-0432">Leucine biosynthesis</keyword>
<dbReference type="Pfam" id="PF00330">
    <property type="entry name" value="Aconitase"/>
    <property type="match status" value="1"/>
</dbReference>
<dbReference type="NCBIfam" id="NF001614">
    <property type="entry name" value="PRK00402.1"/>
    <property type="match status" value="1"/>
</dbReference>
<dbReference type="EC" id="4.2.1.33" evidence="6"/>
<keyword evidence="1 6" id="KW-0004">4Fe-4S</keyword>
<sequence>MGMTMTEKILAAHAGLEKVEPGQLISCRIDLALGNDITAPLAIKEFRQLGIEKVFDPGRIVLVPDHFTPNKDIKSAEQAKLVREFAREQGVIYYEVGRLGIEHCLLPEEGLVVPGDLIIGADSHTCTYGALGAFATGVGSTDLAAAMATGECWFRVPESIKLNYYGRLKPWVGGKDLILYTIGDLGVDGARYKALEFTGEAIGELSLDSRFTMANMAIEAGAKNGIFPVDEKTERYLEGRTKRPYRIYQSDPDARYSEIREYDVSKIEPQVAFPHLPENTKGISEVGEIKIDQVVIGSCTNGRLEDLRIAAKILKGKKVHPEVRLIIIPGTQKIYAQAIEEGLITIFIEAGAAISTPTCGPCLGGHMGVLAKGEKAVATTNRNFVGRMGHPESEVYLAGPAVAAASAIKGRIAAPEEVL</sequence>
<dbReference type="GO" id="GO:0051539">
    <property type="term" value="F:4 iron, 4 sulfur cluster binding"/>
    <property type="evidence" value="ECO:0007669"/>
    <property type="project" value="UniProtKB-KW"/>
</dbReference>
<dbReference type="InterPro" id="IPR018136">
    <property type="entry name" value="Aconitase_4Fe-4S_BS"/>
</dbReference>
<dbReference type="Proteomes" id="UP000192569">
    <property type="component" value="Chromosome I"/>
</dbReference>
<dbReference type="SUPFAM" id="SSF53732">
    <property type="entry name" value="Aconitase iron-sulfur domain"/>
    <property type="match status" value="1"/>
</dbReference>
<accession>A0A1W1VJH5</accession>
<reference evidence="8 9" key="1">
    <citation type="submission" date="2017-04" db="EMBL/GenBank/DDBJ databases">
        <authorList>
            <person name="Afonso C.L."/>
            <person name="Miller P.J."/>
            <person name="Scott M.A."/>
            <person name="Spackman E."/>
            <person name="Goraichik I."/>
            <person name="Dimitrov K.M."/>
            <person name="Suarez D.L."/>
            <person name="Swayne D.E."/>
        </authorList>
    </citation>
    <scope>NUCLEOTIDE SEQUENCE [LARGE SCALE GENOMIC DNA]</scope>
    <source>
        <strain evidence="8 9">ToBE</strain>
    </source>
</reference>
<dbReference type="HAMAP" id="MF_01027">
    <property type="entry name" value="LeuC_type2"/>
    <property type="match status" value="1"/>
</dbReference>
<proteinExistence type="inferred from homology"/>
<comment type="similarity">
    <text evidence="6">Belongs to the aconitase/IPM isomerase family. LeuC type 2 subfamily.</text>
</comment>